<sequence length="257" mass="28515">MRVWIFFIFGLVLAAAVIDQQTKEEFKEFLHKYGKHYDHAAEYAKRLGIFAKNKLKNLEHNLKYANGTVGWKAGVTRFSDLTKEEFKKFFTGSQIDTNSTNVTPFNKFHGRSAKRGPIDWRDKGVVAPVRDQGQCGSCWSFATTAIVETCVGINTAQMYDASPYDLQDCFGQEPCKGASPNDALQYMQDLDHAVVTVALTTDCDGVSDQCWVVRNSWGTEWGESGYFRVARGIASMGLGPQGIYLATGCSVQAVSSQ</sequence>
<dbReference type="GO" id="GO:0008234">
    <property type="term" value="F:cysteine-type peptidase activity"/>
    <property type="evidence" value="ECO:0007669"/>
    <property type="project" value="InterPro"/>
</dbReference>
<keyword evidence="7" id="KW-1185">Reference proteome</keyword>
<dbReference type="SMART" id="SM00645">
    <property type="entry name" value="Pept_C1"/>
    <property type="match status" value="1"/>
</dbReference>
<dbReference type="PROSITE" id="PS00139">
    <property type="entry name" value="THIOL_PROTEASE_CYS"/>
    <property type="match status" value="1"/>
</dbReference>
<feature type="chain" id="PRO_5018783892" evidence="3">
    <location>
        <begin position="17"/>
        <end position="257"/>
    </location>
</feature>
<dbReference type="Proteomes" id="UP000241769">
    <property type="component" value="Unassembled WGS sequence"/>
</dbReference>
<dbReference type="Pfam" id="PF00112">
    <property type="entry name" value="Peptidase_C1"/>
    <property type="match status" value="2"/>
</dbReference>
<dbReference type="InterPro" id="IPR013128">
    <property type="entry name" value="Peptidase_C1A"/>
</dbReference>
<dbReference type="GO" id="GO:0006508">
    <property type="term" value="P:proteolysis"/>
    <property type="evidence" value="ECO:0007669"/>
    <property type="project" value="InterPro"/>
</dbReference>
<evidence type="ECO:0000259" key="5">
    <source>
        <dbReference type="SMART" id="SM00848"/>
    </source>
</evidence>
<evidence type="ECO:0000313" key="6">
    <source>
        <dbReference type="EMBL" id="PRP82333.1"/>
    </source>
</evidence>
<dbReference type="InterPro" id="IPR000668">
    <property type="entry name" value="Peptidase_C1A_C"/>
</dbReference>
<dbReference type="Gene3D" id="2.40.50.170">
    <property type="entry name" value="Cysteine proteinases. Chain C"/>
    <property type="match status" value="1"/>
</dbReference>
<feature type="domain" description="Peptidase C1A papain C-terminal" evidence="4">
    <location>
        <begin position="118"/>
        <end position="241"/>
    </location>
</feature>
<keyword evidence="2" id="KW-1015">Disulfide bond</keyword>
<feature type="signal peptide" evidence="3">
    <location>
        <begin position="1"/>
        <end position="16"/>
    </location>
</feature>
<name>A0A2P6NEE8_9EUKA</name>
<dbReference type="InParanoid" id="A0A2P6NEE8"/>
<organism evidence="6 7">
    <name type="scientific">Planoprotostelium fungivorum</name>
    <dbReference type="NCBI Taxonomy" id="1890364"/>
    <lineage>
        <taxon>Eukaryota</taxon>
        <taxon>Amoebozoa</taxon>
        <taxon>Evosea</taxon>
        <taxon>Variosea</taxon>
        <taxon>Cavosteliida</taxon>
        <taxon>Cavosteliaceae</taxon>
        <taxon>Planoprotostelium</taxon>
    </lineage>
</organism>
<dbReference type="InterPro" id="IPR000169">
    <property type="entry name" value="Pept_cys_AS"/>
</dbReference>
<dbReference type="SMART" id="SM00848">
    <property type="entry name" value="Inhibitor_I29"/>
    <property type="match status" value="1"/>
</dbReference>
<comment type="similarity">
    <text evidence="1">Belongs to the peptidase C1 family.</text>
</comment>
<dbReference type="SUPFAM" id="SSF54001">
    <property type="entry name" value="Cysteine proteinases"/>
    <property type="match status" value="1"/>
</dbReference>
<evidence type="ECO:0000259" key="4">
    <source>
        <dbReference type="SMART" id="SM00645"/>
    </source>
</evidence>
<proteinExistence type="inferred from homology"/>
<evidence type="ECO:0000313" key="7">
    <source>
        <dbReference type="Proteomes" id="UP000241769"/>
    </source>
</evidence>
<reference evidence="6 7" key="1">
    <citation type="journal article" date="2018" name="Genome Biol. Evol.">
        <title>Multiple Roots of Fruiting Body Formation in Amoebozoa.</title>
        <authorList>
            <person name="Hillmann F."/>
            <person name="Forbes G."/>
            <person name="Novohradska S."/>
            <person name="Ferling I."/>
            <person name="Riege K."/>
            <person name="Groth M."/>
            <person name="Westermann M."/>
            <person name="Marz M."/>
            <person name="Spaller T."/>
            <person name="Winckler T."/>
            <person name="Schaap P."/>
            <person name="Glockner G."/>
        </authorList>
    </citation>
    <scope>NUCLEOTIDE SEQUENCE [LARGE SCALE GENOMIC DNA]</scope>
    <source>
        <strain evidence="6 7">Jena</strain>
    </source>
</reference>
<accession>A0A2P6NEE8</accession>
<gene>
    <name evidence="6" type="ORF">PROFUN_10237</name>
</gene>
<dbReference type="OrthoDB" id="10259130at2759"/>
<dbReference type="InterPro" id="IPR038765">
    <property type="entry name" value="Papain-like_cys_pep_sf"/>
</dbReference>
<evidence type="ECO:0000256" key="1">
    <source>
        <dbReference type="ARBA" id="ARBA00008455"/>
    </source>
</evidence>
<dbReference type="PROSITE" id="PS00640">
    <property type="entry name" value="THIOL_PROTEASE_ASN"/>
    <property type="match status" value="1"/>
</dbReference>
<feature type="domain" description="Cathepsin propeptide inhibitor" evidence="5">
    <location>
        <begin position="26"/>
        <end position="86"/>
    </location>
</feature>
<dbReference type="Gene3D" id="3.90.70.10">
    <property type="entry name" value="Cysteine proteinases"/>
    <property type="match status" value="1"/>
</dbReference>
<protein>
    <submittedName>
        <fullName evidence="6">Uncharacterized protein</fullName>
    </submittedName>
</protein>
<dbReference type="AlphaFoldDB" id="A0A2P6NEE8"/>
<dbReference type="STRING" id="1890364.A0A2P6NEE8"/>
<keyword evidence="3" id="KW-0732">Signal</keyword>
<dbReference type="InterPro" id="IPR013201">
    <property type="entry name" value="Prot_inhib_I29"/>
</dbReference>
<dbReference type="Pfam" id="PF08246">
    <property type="entry name" value="Inhibitor_I29"/>
    <property type="match status" value="1"/>
</dbReference>
<dbReference type="PRINTS" id="PR00705">
    <property type="entry name" value="PAPAIN"/>
</dbReference>
<dbReference type="PANTHER" id="PTHR12411">
    <property type="entry name" value="CYSTEINE PROTEASE FAMILY C1-RELATED"/>
    <property type="match status" value="1"/>
</dbReference>
<dbReference type="InterPro" id="IPR025661">
    <property type="entry name" value="Pept_asp_AS"/>
</dbReference>
<evidence type="ECO:0000256" key="3">
    <source>
        <dbReference type="SAM" id="SignalP"/>
    </source>
</evidence>
<evidence type="ECO:0000256" key="2">
    <source>
        <dbReference type="ARBA" id="ARBA00023157"/>
    </source>
</evidence>
<comment type="caution">
    <text evidence="6">The sequence shown here is derived from an EMBL/GenBank/DDBJ whole genome shotgun (WGS) entry which is preliminary data.</text>
</comment>
<dbReference type="EMBL" id="MDYQ01000105">
    <property type="protein sequence ID" value="PRP82333.1"/>
    <property type="molecule type" value="Genomic_DNA"/>
</dbReference>